<evidence type="ECO:0000259" key="8">
    <source>
        <dbReference type="SMART" id="SM00249"/>
    </source>
</evidence>
<dbReference type="InterPro" id="IPR055198">
    <property type="entry name" value="NSD_PHD"/>
</dbReference>
<name>A0ABM2Z4Z0_GOSHI</name>
<dbReference type="CDD" id="cd15566">
    <property type="entry name" value="PHD3_NSD"/>
    <property type="match status" value="1"/>
</dbReference>
<dbReference type="PANTHER" id="PTHR46235">
    <property type="entry name" value="PHD FINGER-CONTAINING PROTEIN DDB_G0268158"/>
    <property type="match status" value="1"/>
</dbReference>
<protein>
    <submittedName>
        <fullName evidence="10 11">Protein ENHANCED DOWNY MILDEW 2 isoform X1</fullName>
    </submittedName>
</protein>
<dbReference type="Pfam" id="PF26055">
    <property type="entry name" value="Mtase_EDM2"/>
    <property type="match status" value="2"/>
</dbReference>
<evidence type="ECO:0000256" key="4">
    <source>
        <dbReference type="ARBA" id="ARBA00022771"/>
    </source>
</evidence>
<keyword evidence="2" id="KW-0479">Metal-binding</keyword>
<dbReference type="Pfam" id="PF23004">
    <property type="entry name" value="PHDvar_NSD"/>
    <property type="match status" value="1"/>
</dbReference>
<accession>A0ABM2Z4Z0</accession>
<dbReference type="SMART" id="SM00249">
    <property type="entry name" value="PHD"/>
    <property type="match status" value="3"/>
</dbReference>
<sequence>MSSSDEEGEFTPEIHVSEYVFVDQNGEPISFSVLPLLWNENEVIGNGKAQVFLEGVADDGRLKIYQQVVAWRFDLSYALPEILVFSKNKKRMTLQKPRKSFVSTIRTILITIHWMHFLKKNTETPAKSVWNHLQNVFSLYEFEPSEHELLHHKLLIGEAMKRDKDLAKSKNVLNFVEVPRTNIAPHQDIPKKNNFINDGDVDDEDYNDDDIGEEVDGVRKSIFDPVCAICDDGGNVLPCEGRCLRSFHPTKAAGIDSFCESLGFVNDAQIDAIPSFLCKNCLYKQHQCYACGELGSSNNTSDQEVFPCVSATCGHFYHPKCVAKLLHADNEAEAKKLRDKITAGDSFTCPAHKCFACKQSEDAQVYDLQFALCRRCPKAYHRKCLPKSICFQHDKYTNSFGRAWEDLLPYNRILIYCMEHKIIKELETPSRNHLIFPDFGVKEKKCKLELSYRGKNLASKQSDVSEVFVTSRNVLKKPKLVQKAYGDTHAGGSSERTKKPSSRQEFSPLKDPNTCVTSRKFLKQNARPNFDRSLSKEKTKLTQTKGNIKVNLQLNQTGLKSKNTNQNMHAEKGESIRPLIDAEIEKGISVLIKEVDSSFNAEEFMKNQQQISGTNAYSFQGAGDKSITLGRVEASVKAVRAALEKLEAGASLEDAKNVCGPEVIKQIFKWKENLAVYLGPFLHGMRYTSFGRHFTKVEKLIEIVNRLHWYVQHGDTIVDFCCGSNDFSGLLKEKLEKVGKSCLFKNYDLFQPKDIVSGRIIGNAKESGGIYFLDDDHLSLPTTTLCLNSASIFDKNDFSFEKRDWMSVKPNELPDGSRLIMGLNPPFGVKASRANKFINKALTFRPKLIILIVPRETRRLDEKDAYDLVWEDDRVLSGKSFYLPGSVDVEDKQLEQWNVKAPPLYLWSRHDWTARHKAIARERHHAYDWLEELPGNGENAKEVEFNYLMQDKHDCYGDFSKDVYACGGISSILDGVPEMNDGFESKGSRGTVHGKNMKGQFPGSSSIWKNNDFPKKIHDKVIEMQPEGHGHMDASPKAASDNGIALETDDMCIDMEISSPDNRAGYYEVPGTKGGDGVFQNRGQGPLNLGFKQSIGLGISKTLSQLLVKKAKNPVSIRSGNYISECD</sequence>
<evidence type="ECO:0000256" key="7">
    <source>
        <dbReference type="SAM" id="MobiDB-lite"/>
    </source>
</evidence>
<evidence type="ECO:0000256" key="3">
    <source>
        <dbReference type="ARBA" id="ARBA00022737"/>
    </source>
</evidence>
<dbReference type="InterPro" id="IPR001965">
    <property type="entry name" value="Znf_PHD"/>
</dbReference>
<feature type="domain" description="Zinc finger PHD-type" evidence="8">
    <location>
        <begin position="287"/>
        <end position="353"/>
    </location>
</feature>
<dbReference type="Gene3D" id="3.30.40.10">
    <property type="entry name" value="Zinc/RING finger domain, C3HC4 (zinc finger)"/>
    <property type="match status" value="2"/>
</dbReference>
<feature type="domain" description="Zinc finger PHD-type" evidence="8">
    <location>
        <begin position="226"/>
        <end position="282"/>
    </location>
</feature>
<reference evidence="10 11" key="2">
    <citation type="submission" date="2025-05" db="UniProtKB">
        <authorList>
            <consortium name="RefSeq"/>
        </authorList>
    </citation>
    <scope>IDENTIFICATION</scope>
</reference>
<evidence type="ECO:0000313" key="11">
    <source>
        <dbReference type="RefSeq" id="XP_040937232.1"/>
    </source>
</evidence>
<feature type="region of interest" description="Disordered" evidence="7">
    <location>
        <begin position="483"/>
        <end position="513"/>
    </location>
</feature>
<dbReference type="RefSeq" id="XP_040937232.1">
    <property type="nucleotide sequence ID" value="XM_041081298.1"/>
</dbReference>
<evidence type="ECO:0000313" key="10">
    <source>
        <dbReference type="RefSeq" id="XP_040937231.1"/>
    </source>
</evidence>
<dbReference type="Pfam" id="PF12047">
    <property type="entry name" value="DNMT1-RFD"/>
    <property type="match status" value="1"/>
</dbReference>
<feature type="domain" description="Zinc finger PHD-type" evidence="8">
    <location>
        <begin position="354"/>
        <end position="421"/>
    </location>
</feature>
<evidence type="ECO:0000256" key="5">
    <source>
        <dbReference type="ARBA" id="ARBA00022833"/>
    </source>
</evidence>
<dbReference type="Proteomes" id="UP000818029">
    <property type="component" value="Chromosome A11"/>
</dbReference>
<evidence type="ECO:0000313" key="9">
    <source>
        <dbReference type="Proteomes" id="UP000818029"/>
    </source>
</evidence>
<dbReference type="CDD" id="cd15565">
    <property type="entry name" value="PHD2_NSD"/>
    <property type="match status" value="1"/>
</dbReference>
<keyword evidence="3" id="KW-0677">Repeat</keyword>
<dbReference type="InterPro" id="IPR013083">
    <property type="entry name" value="Znf_RING/FYVE/PHD"/>
</dbReference>
<dbReference type="GeneID" id="107924597"/>
<keyword evidence="6" id="KW-0539">Nucleus</keyword>
<dbReference type="PANTHER" id="PTHR46235:SF13">
    <property type="entry name" value="EDM2-LIKE PROTEIN1"/>
    <property type="match status" value="1"/>
</dbReference>
<keyword evidence="4" id="KW-0863">Zinc-finger</keyword>
<gene>
    <name evidence="10 11" type="primary">LOC107924597</name>
</gene>
<organism evidence="9 11">
    <name type="scientific">Gossypium hirsutum</name>
    <name type="common">Upland cotton</name>
    <name type="synonym">Gossypium mexicanum</name>
    <dbReference type="NCBI Taxonomy" id="3635"/>
    <lineage>
        <taxon>Eukaryota</taxon>
        <taxon>Viridiplantae</taxon>
        <taxon>Streptophyta</taxon>
        <taxon>Embryophyta</taxon>
        <taxon>Tracheophyta</taxon>
        <taxon>Spermatophyta</taxon>
        <taxon>Magnoliopsida</taxon>
        <taxon>eudicotyledons</taxon>
        <taxon>Gunneridae</taxon>
        <taxon>Pentapetalae</taxon>
        <taxon>rosids</taxon>
        <taxon>malvids</taxon>
        <taxon>Malvales</taxon>
        <taxon>Malvaceae</taxon>
        <taxon>Malvoideae</taxon>
        <taxon>Gossypium</taxon>
    </lineage>
</organism>
<proteinExistence type="predicted"/>
<keyword evidence="5" id="KW-0862">Zinc</keyword>
<dbReference type="InterPro" id="IPR022702">
    <property type="entry name" value="Cytosine_MeTrfase1_RFD"/>
</dbReference>
<evidence type="ECO:0000256" key="6">
    <source>
        <dbReference type="ARBA" id="ARBA00023242"/>
    </source>
</evidence>
<dbReference type="InterPro" id="IPR058939">
    <property type="entry name" value="Mtase_EDM2"/>
</dbReference>
<dbReference type="InterPro" id="IPR055197">
    <property type="entry name" value="PHDvar_NSD"/>
</dbReference>
<comment type="subcellular location">
    <subcellularLocation>
        <location evidence="1">Nucleus</location>
    </subcellularLocation>
</comment>
<evidence type="ECO:0000256" key="1">
    <source>
        <dbReference type="ARBA" id="ARBA00004123"/>
    </source>
</evidence>
<dbReference type="RefSeq" id="XP_040937231.1">
    <property type="nucleotide sequence ID" value="XM_041081297.1"/>
</dbReference>
<keyword evidence="9" id="KW-1185">Reference proteome</keyword>
<dbReference type="Pfam" id="PF22908">
    <property type="entry name" value="PHD_NSD"/>
    <property type="match status" value="1"/>
</dbReference>
<feature type="region of interest" description="Disordered" evidence="7">
    <location>
        <begin position="986"/>
        <end position="1009"/>
    </location>
</feature>
<evidence type="ECO:0000256" key="2">
    <source>
        <dbReference type="ARBA" id="ARBA00022723"/>
    </source>
</evidence>
<reference evidence="9" key="1">
    <citation type="journal article" date="2020" name="Nat. Genet.">
        <title>Genomic diversifications of five Gossypium allopolyploid species and their impact on cotton improvement.</title>
        <authorList>
            <person name="Chen Z.J."/>
            <person name="Sreedasyam A."/>
            <person name="Ando A."/>
            <person name="Song Q."/>
            <person name="De Santiago L.M."/>
            <person name="Hulse-Kemp A.M."/>
            <person name="Ding M."/>
            <person name="Ye W."/>
            <person name="Kirkbride R.C."/>
            <person name="Jenkins J."/>
            <person name="Plott C."/>
            <person name="Lovell J."/>
            <person name="Lin Y.M."/>
            <person name="Vaughn R."/>
            <person name="Liu B."/>
            <person name="Simpson S."/>
            <person name="Scheffler B.E."/>
            <person name="Wen L."/>
            <person name="Saski C.A."/>
            <person name="Grover C.E."/>
            <person name="Hu G."/>
            <person name="Conover J.L."/>
            <person name="Carlson J.W."/>
            <person name="Shu S."/>
            <person name="Boston L.B."/>
            <person name="Williams M."/>
            <person name="Peterson D.G."/>
            <person name="McGee K."/>
            <person name="Jones D.C."/>
            <person name="Wendel J.F."/>
            <person name="Stelly D.M."/>
            <person name="Grimwood J."/>
            <person name="Schmutz J."/>
        </authorList>
    </citation>
    <scope>NUCLEOTIDE SEQUENCE [LARGE SCALE GENOMIC DNA]</scope>
    <source>
        <strain evidence="9">cv. TM-1</strain>
    </source>
</reference>